<evidence type="ECO:0000256" key="1">
    <source>
        <dbReference type="ARBA" id="ARBA00004651"/>
    </source>
</evidence>
<accession>A0ABW5BG21</accession>
<keyword evidence="5 6" id="KW-0472">Membrane</keyword>
<evidence type="ECO:0000256" key="3">
    <source>
        <dbReference type="ARBA" id="ARBA00022692"/>
    </source>
</evidence>
<evidence type="ECO:0000313" key="8">
    <source>
        <dbReference type="Proteomes" id="UP001597294"/>
    </source>
</evidence>
<dbReference type="Proteomes" id="UP001597294">
    <property type="component" value="Unassembled WGS sequence"/>
</dbReference>
<dbReference type="PANTHER" id="PTHR30086">
    <property type="entry name" value="ARGININE EXPORTER PROTEIN ARGO"/>
    <property type="match status" value="1"/>
</dbReference>
<feature type="transmembrane region" description="Helical" evidence="6">
    <location>
        <begin position="45"/>
        <end position="67"/>
    </location>
</feature>
<keyword evidence="4 6" id="KW-1133">Transmembrane helix</keyword>
<keyword evidence="8" id="KW-1185">Reference proteome</keyword>
<comment type="subcellular location">
    <subcellularLocation>
        <location evidence="1">Cell membrane</location>
        <topology evidence="1">Multi-pass membrane protein</topology>
    </subcellularLocation>
</comment>
<proteinExistence type="predicted"/>
<keyword evidence="2" id="KW-1003">Cell membrane</keyword>
<comment type="caution">
    <text evidence="7">The sequence shown here is derived from an EMBL/GenBank/DDBJ whole genome shotgun (WGS) entry which is preliminary data.</text>
</comment>
<feature type="transmembrane region" description="Helical" evidence="6">
    <location>
        <begin position="122"/>
        <end position="142"/>
    </location>
</feature>
<dbReference type="EMBL" id="JBHUII010000001">
    <property type="protein sequence ID" value="MFD2204014.1"/>
    <property type="molecule type" value="Genomic_DNA"/>
</dbReference>
<sequence>MMFLETILGFILAAFALTGSPGPNTLSLAAVGASFGKQRGLRYMGGLNIGMVLVIIITGSGVSGLLLTIPGASPIITVIAGIYFFYLAYRISTAPPLTKDSNTGKAPEWIEGTILSLLNPKAYAAIAALFSSFVLVTDDLLLDSILKSSVLLIVICTVNISWLFIGAALTPLLKRPRISRNINISFAILLILSVFSAAVI</sequence>
<feature type="transmembrane region" description="Helical" evidence="6">
    <location>
        <begin position="74"/>
        <end position="92"/>
    </location>
</feature>
<organism evidence="7 8">
    <name type="scientific">Kiloniella antarctica</name>
    <dbReference type="NCBI Taxonomy" id="1550907"/>
    <lineage>
        <taxon>Bacteria</taxon>
        <taxon>Pseudomonadati</taxon>
        <taxon>Pseudomonadota</taxon>
        <taxon>Alphaproteobacteria</taxon>
        <taxon>Rhodospirillales</taxon>
        <taxon>Kiloniellaceae</taxon>
        <taxon>Kiloniella</taxon>
    </lineage>
</organism>
<keyword evidence="3 6" id="KW-0812">Transmembrane</keyword>
<reference evidence="8" key="1">
    <citation type="journal article" date="2019" name="Int. J. Syst. Evol. Microbiol.">
        <title>The Global Catalogue of Microorganisms (GCM) 10K type strain sequencing project: providing services to taxonomists for standard genome sequencing and annotation.</title>
        <authorList>
            <consortium name="The Broad Institute Genomics Platform"/>
            <consortium name="The Broad Institute Genome Sequencing Center for Infectious Disease"/>
            <person name="Wu L."/>
            <person name="Ma J."/>
        </authorList>
    </citation>
    <scope>NUCLEOTIDE SEQUENCE [LARGE SCALE GENOMIC DNA]</scope>
    <source>
        <strain evidence="8">CGMCC 4.7192</strain>
    </source>
</reference>
<evidence type="ECO:0000256" key="6">
    <source>
        <dbReference type="SAM" id="Phobius"/>
    </source>
</evidence>
<evidence type="ECO:0000313" key="7">
    <source>
        <dbReference type="EMBL" id="MFD2204014.1"/>
    </source>
</evidence>
<dbReference type="Pfam" id="PF01810">
    <property type="entry name" value="LysE"/>
    <property type="match status" value="1"/>
</dbReference>
<name>A0ABW5BG21_9PROT</name>
<evidence type="ECO:0000256" key="4">
    <source>
        <dbReference type="ARBA" id="ARBA00022989"/>
    </source>
</evidence>
<evidence type="ECO:0000256" key="2">
    <source>
        <dbReference type="ARBA" id="ARBA00022475"/>
    </source>
</evidence>
<dbReference type="InterPro" id="IPR001123">
    <property type="entry name" value="LeuE-type"/>
</dbReference>
<feature type="transmembrane region" description="Helical" evidence="6">
    <location>
        <begin position="182"/>
        <end position="199"/>
    </location>
</feature>
<gene>
    <name evidence="7" type="ORF">ACFSKO_00220</name>
</gene>
<dbReference type="PANTHER" id="PTHR30086:SF20">
    <property type="entry name" value="ARGININE EXPORTER PROTEIN ARGO-RELATED"/>
    <property type="match status" value="1"/>
</dbReference>
<feature type="transmembrane region" description="Helical" evidence="6">
    <location>
        <begin position="149"/>
        <end position="170"/>
    </location>
</feature>
<protein>
    <submittedName>
        <fullName evidence="7">LysE family translocator</fullName>
    </submittedName>
</protein>
<evidence type="ECO:0000256" key="5">
    <source>
        <dbReference type="ARBA" id="ARBA00023136"/>
    </source>
</evidence>